<reference evidence="2" key="1">
    <citation type="submission" date="2009-09" db="EMBL/GenBank/DDBJ databases">
        <title>Symbiosis-related pea genes modulate fungal and plant gene expression during the arbuscule stage of mycorrhiza with Glomus intraradices.</title>
        <authorList>
            <person name="Kuznetsova E."/>
            <person name="Seddas-Dolzome P.M.A."/>
            <person name="Arnould C.M.A."/>
            <person name="Tollot M."/>
            <person name="van Tuinen D."/>
            <person name="Borisov A."/>
            <person name="Gianinazzi S."/>
            <person name="Gianinazzi-Pearson V."/>
        </authorList>
    </citation>
    <scope>NUCLEOTIDE SEQUENCE</scope>
</reference>
<dbReference type="AlphaFoldDB" id="D3H5H8"/>
<evidence type="ECO:0000256" key="1">
    <source>
        <dbReference type="SAM" id="Phobius"/>
    </source>
</evidence>
<dbReference type="GO" id="GO:0016740">
    <property type="term" value="F:transferase activity"/>
    <property type="evidence" value="ECO:0007669"/>
    <property type="project" value="UniProtKB-KW"/>
</dbReference>
<keyword evidence="1" id="KW-1133">Transmembrane helix</keyword>
<feature type="transmembrane region" description="Helical" evidence="1">
    <location>
        <begin position="12"/>
        <end position="29"/>
    </location>
</feature>
<gene>
    <name evidence="2" type="primary">gst</name>
</gene>
<keyword evidence="1" id="KW-0812">Transmembrane</keyword>
<feature type="non-terminal residue" evidence="2">
    <location>
        <position position="39"/>
    </location>
</feature>
<sequence length="39" mass="4481">TKRCLCSCTMTNLFLNLLSLLATLMRFGLPTHCFQLMLM</sequence>
<proteinExistence type="evidence at transcript level"/>
<keyword evidence="1" id="KW-0472">Membrane</keyword>
<dbReference type="EMBL" id="FN554873">
    <property type="protein sequence ID" value="CBG37780.1"/>
    <property type="molecule type" value="mRNA"/>
</dbReference>
<name>D3H5H8_PEA</name>
<keyword evidence="2" id="KW-0808">Transferase</keyword>
<accession>D3H5H8</accession>
<protein>
    <submittedName>
        <fullName evidence="2">Gluthathione-S-transferase</fullName>
    </submittedName>
</protein>
<evidence type="ECO:0000313" key="2">
    <source>
        <dbReference type="EMBL" id="CBG37780.1"/>
    </source>
</evidence>
<feature type="non-terminal residue" evidence="2">
    <location>
        <position position="1"/>
    </location>
</feature>
<organism evidence="2">
    <name type="scientific">Pisum sativum</name>
    <name type="common">Garden pea</name>
    <name type="synonym">Lathyrus oleraceus</name>
    <dbReference type="NCBI Taxonomy" id="3888"/>
    <lineage>
        <taxon>Eukaryota</taxon>
        <taxon>Viridiplantae</taxon>
        <taxon>Streptophyta</taxon>
        <taxon>Embryophyta</taxon>
        <taxon>Tracheophyta</taxon>
        <taxon>Spermatophyta</taxon>
        <taxon>Magnoliopsida</taxon>
        <taxon>eudicotyledons</taxon>
        <taxon>Gunneridae</taxon>
        <taxon>Pentapetalae</taxon>
        <taxon>rosids</taxon>
        <taxon>fabids</taxon>
        <taxon>Fabales</taxon>
        <taxon>Fabaceae</taxon>
        <taxon>Papilionoideae</taxon>
        <taxon>50 kb inversion clade</taxon>
        <taxon>NPAAA clade</taxon>
        <taxon>Hologalegina</taxon>
        <taxon>IRL clade</taxon>
        <taxon>Fabeae</taxon>
        <taxon>Lathyrus</taxon>
    </lineage>
</organism>